<protein>
    <recommendedName>
        <fullName evidence="3">DUF3299 domain-containing protein</fullName>
    </recommendedName>
</protein>
<gene>
    <name evidence="1" type="ORF">FGG15_10805</name>
</gene>
<evidence type="ECO:0008006" key="3">
    <source>
        <dbReference type="Google" id="ProtNLM"/>
    </source>
</evidence>
<keyword evidence="2" id="KW-1185">Reference proteome</keyword>
<accession>A0ABY2WIN1</accession>
<reference evidence="1 2" key="1">
    <citation type="submission" date="2019-05" db="EMBL/GenBank/DDBJ databases">
        <title>Flagellimonas sp. AsT0115, sp. nov., isolated from a marine red algae, Asparagopsis taxiformis.</title>
        <authorList>
            <person name="Kim J."/>
            <person name="Jeong S.E."/>
            <person name="Jeon C.O."/>
        </authorList>
    </citation>
    <scope>NUCLEOTIDE SEQUENCE [LARGE SCALE GENOMIC DNA]</scope>
    <source>
        <strain evidence="1 2">AsT0115</strain>
    </source>
</reference>
<dbReference type="EMBL" id="VCNI01000002">
    <property type="protein sequence ID" value="TMU54686.1"/>
    <property type="molecule type" value="Genomic_DNA"/>
</dbReference>
<sequence>MRNPMLFTLVLLFTIQGLYAQMQLTWQDFADVDFEPKYNATYDVNFLMPTFGPRIKSFQGQEVKIKGFFLDISGNGDIFLISANPMASCFFCGAAGPETIIEVDFKEKPPFKTDQIVEVTGILELNPDNVDRCNYILNGATGQLLN</sequence>
<organism evidence="1 2">
    <name type="scientific">Flagellimonas algicola</name>
    <dbReference type="NCBI Taxonomy" id="2583815"/>
    <lineage>
        <taxon>Bacteria</taxon>
        <taxon>Pseudomonadati</taxon>
        <taxon>Bacteroidota</taxon>
        <taxon>Flavobacteriia</taxon>
        <taxon>Flavobacteriales</taxon>
        <taxon>Flavobacteriaceae</taxon>
        <taxon>Flagellimonas</taxon>
    </lineage>
</organism>
<name>A0ABY2WIN1_9FLAO</name>
<dbReference type="Proteomes" id="UP000751614">
    <property type="component" value="Unassembled WGS sequence"/>
</dbReference>
<dbReference type="Gene3D" id="2.40.50.870">
    <property type="entry name" value="Protein of unknown function (DUF3299)"/>
    <property type="match status" value="1"/>
</dbReference>
<evidence type="ECO:0000313" key="2">
    <source>
        <dbReference type="Proteomes" id="UP000751614"/>
    </source>
</evidence>
<comment type="caution">
    <text evidence="1">The sequence shown here is derived from an EMBL/GenBank/DDBJ whole genome shotgun (WGS) entry which is preliminary data.</text>
</comment>
<proteinExistence type="predicted"/>
<evidence type="ECO:0000313" key="1">
    <source>
        <dbReference type="EMBL" id="TMU54686.1"/>
    </source>
</evidence>